<dbReference type="InterPro" id="IPR013221">
    <property type="entry name" value="Mur_ligase_cen"/>
</dbReference>
<comment type="similarity">
    <text evidence="14">Belongs to the MurCDEF family.</text>
</comment>
<evidence type="ECO:0000256" key="5">
    <source>
        <dbReference type="ARBA" id="ARBA00022598"/>
    </source>
</evidence>
<feature type="domain" description="Mur ligase C-terminal" evidence="16">
    <location>
        <begin position="343"/>
        <end position="469"/>
    </location>
</feature>
<name>A0A7H2BMX4_9MICC</name>
<comment type="subcellular location">
    <subcellularLocation>
        <location evidence="1 14">Cytoplasm</location>
    </subcellularLocation>
</comment>
<keyword evidence="8 14" id="KW-0067">ATP-binding</keyword>
<evidence type="ECO:0000256" key="12">
    <source>
        <dbReference type="ARBA" id="ARBA00023316"/>
    </source>
</evidence>
<dbReference type="EC" id="6.3.2.8" evidence="3 14"/>
<dbReference type="InterPro" id="IPR000713">
    <property type="entry name" value="Mur_ligase_N"/>
</dbReference>
<reference evidence="18 19" key="1">
    <citation type="submission" date="2020-09" db="EMBL/GenBank/DDBJ databases">
        <title>Investigation of environmental microbe.</title>
        <authorList>
            <person name="Ou Y."/>
            <person name="Kang Q."/>
        </authorList>
    </citation>
    <scope>NUCLEOTIDE SEQUENCE [LARGE SCALE GENOMIC DNA]</scope>
    <source>
        <strain evidence="18 19">KJZ-9</strain>
    </source>
</reference>
<dbReference type="GO" id="GO:0051301">
    <property type="term" value="P:cell division"/>
    <property type="evidence" value="ECO:0007669"/>
    <property type="project" value="UniProtKB-KW"/>
</dbReference>
<dbReference type="GO" id="GO:0005524">
    <property type="term" value="F:ATP binding"/>
    <property type="evidence" value="ECO:0007669"/>
    <property type="project" value="UniProtKB-UniRule"/>
</dbReference>
<keyword evidence="9 14" id="KW-0133">Cell shape</keyword>
<keyword evidence="19" id="KW-1185">Reference proteome</keyword>
<feature type="domain" description="Mur ligase central" evidence="17">
    <location>
        <begin position="129"/>
        <end position="320"/>
    </location>
</feature>
<keyword evidence="4 14" id="KW-0963">Cytoplasm</keyword>
<evidence type="ECO:0000259" key="15">
    <source>
        <dbReference type="Pfam" id="PF01225"/>
    </source>
</evidence>
<evidence type="ECO:0000256" key="11">
    <source>
        <dbReference type="ARBA" id="ARBA00023306"/>
    </source>
</evidence>
<dbReference type="Gene3D" id="3.40.1190.10">
    <property type="entry name" value="Mur-like, catalytic domain"/>
    <property type="match status" value="1"/>
</dbReference>
<dbReference type="GO" id="GO:0071555">
    <property type="term" value="P:cell wall organization"/>
    <property type="evidence" value="ECO:0007669"/>
    <property type="project" value="UniProtKB-KW"/>
</dbReference>
<evidence type="ECO:0000259" key="16">
    <source>
        <dbReference type="Pfam" id="PF02875"/>
    </source>
</evidence>
<dbReference type="InterPro" id="IPR004101">
    <property type="entry name" value="Mur_ligase_C"/>
</dbReference>
<evidence type="ECO:0000256" key="3">
    <source>
        <dbReference type="ARBA" id="ARBA00012211"/>
    </source>
</evidence>
<dbReference type="UniPathway" id="UPA00219"/>
<dbReference type="SUPFAM" id="SSF51984">
    <property type="entry name" value="MurCD N-terminal domain"/>
    <property type="match status" value="1"/>
</dbReference>
<dbReference type="GO" id="GO:0005737">
    <property type="term" value="C:cytoplasm"/>
    <property type="evidence" value="ECO:0007669"/>
    <property type="project" value="UniProtKB-SubCell"/>
</dbReference>
<dbReference type="EMBL" id="CP061538">
    <property type="protein sequence ID" value="QNV41020.1"/>
    <property type="molecule type" value="Genomic_DNA"/>
</dbReference>
<keyword evidence="6 14" id="KW-0132">Cell division</keyword>
<evidence type="ECO:0000256" key="6">
    <source>
        <dbReference type="ARBA" id="ARBA00022618"/>
    </source>
</evidence>
<evidence type="ECO:0000256" key="10">
    <source>
        <dbReference type="ARBA" id="ARBA00022984"/>
    </source>
</evidence>
<dbReference type="NCBIfam" id="TIGR01082">
    <property type="entry name" value="murC"/>
    <property type="match status" value="1"/>
</dbReference>
<dbReference type="GO" id="GO:0008360">
    <property type="term" value="P:regulation of cell shape"/>
    <property type="evidence" value="ECO:0007669"/>
    <property type="project" value="UniProtKB-KW"/>
</dbReference>
<dbReference type="Proteomes" id="UP000516421">
    <property type="component" value="Chromosome"/>
</dbReference>
<gene>
    <name evidence="14" type="primary">murC</name>
    <name evidence="18" type="ORF">IDM48_07205</name>
</gene>
<sequence>MNLSLDLPSPLNPPFAERPDLKSLGKVHFVGIGGAGMSAIATLMLQAGMTVSGSDKSESAAVEKLRSQGATVVVPQAAANIGDADTVVISTAIKEDNPELVEARAQGLRVLHRSEALAATMSDSHVIAVAGTHGKTTTSSMVSVMMDALHKDPSFAVGSVIAGFDTNARMSTSEGERWFVAEADESDGSFVRYRPEIAVVTNVEPDHLDFYDTDERVFESFNRFVGSMAPGGVLVTCADDAGAMDLAERARESGINVVTYGQSDQANVRLGNTTSEGIVCTSDLVWDFTLQEDHYQGKGKILLKVPGIHNQLNAAASFICGLLAGEEAQTVLDAVAQFTGTDRRFTLRGEANDIKVFDDYAHHPTEVFRALEAGRTVAAGHSLYTLFQPHLFSRTREFAQEFAQALSTADRSYVMDIYPARELPIEGVTSRLITDAGFSEVHYASPEEAMEQIVRQALPGDVIMTVGAGNVTEFGPRMVELLQEKQRETE</sequence>
<evidence type="ECO:0000259" key="17">
    <source>
        <dbReference type="Pfam" id="PF08245"/>
    </source>
</evidence>
<dbReference type="Gene3D" id="3.90.190.20">
    <property type="entry name" value="Mur ligase, C-terminal domain"/>
    <property type="match status" value="1"/>
</dbReference>
<dbReference type="InterPro" id="IPR005758">
    <property type="entry name" value="UDP-N-AcMur_Ala_ligase_MurC"/>
</dbReference>
<comment type="catalytic activity">
    <reaction evidence="13 14">
        <text>UDP-N-acetyl-alpha-D-muramate + L-alanine + ATP = UDP-N-acetyl-alpha-D-muramoyl-L-alanine + ADP + phosphate + H(+)</text>
        <dbReference type="Rhea" id="RHEA:23372"/>
        <dbReference type="ChEBI" id="CHEBI:15378"/>
        <dbReference type="ChEBI" id="CHEBI:30616"/>
        <dbReference type="ChEBI" id="CHEBI:43474"/>
        <dbReference type="ChEBI" id="CHEBI:57972"/>
        <dbReference type="ChEBI" id="CHEBI:70757"/>
        <dbReference type="ChEBI" id="CHEBI:83898"/>
        <dbReference type="ChEBI" id="CHEBI:456216"/>
        <dbReference type="EC" id="6.3.2.8"/>
    </reaction>
</comment>
<dbReference type="GO" id="GO:0009252">
    <property type="term" value="P:peptidoglycan biosynthetic process"/>
    <property type="evidence" value="ECO:0007669"/>
    <property type="project" value="UniProtKB-UniRule"/>
</dbReference>
<evidence type="ECO:0000313" key="18">
    <source>
        <dbReference type="EMBL" id="QNV41020.1"/>
    </source>
</evidence>
<comment type="pathway">
    <text evidence="2 14">Cell wall biogenesis; peptidoglycan biosynthesis.</text>
</comment>
<dbReference type="PANTHER" id="PTHR43445">
    <property type="entry name" value="UDP-N-ACETYLMURAMATE--L-ALANINE LIGASE-RELATED"/>
    <property type="match status" value="1"/>
</dbReference>
<dbReference type="InterPro" id="IPR036615">
    <property type="entry name" value="Mur_ligase_C_dom_sf"/>
</dbReference>
<dbReference type="InterPro" id="IPR050061">
    <property type="entry name" value="MurCDEF_pg_biosynth"/>
</dbReference>
<evidence type="ECO:0000256" key="7">
    <source>
        <dbReference type="ARBA" id="ARBA00022741"/>
    </source>
</evidence>
<dbReference type="InterPro" id="IPR036565">
    <property type="entry name" value="Mur-like_cat_sf"/>
</dbReference>
<evidence type="ECO:0000256" key="2">
    <source>
        <dbReference type="ARBA" id="ARBA00004752"/>
    </source>
</evidence>
<evidence type="ECO:0000256" key="13">
    <source>
        <dbReference type="ARBA" id="ARBA00047833"/>
    </source>
</evidence>
<evidence type="ECO:0000256" key="8">
    <source>
        <dbReference type="ARBA" id="ARBA00022840"/>
    </source>
</evidence>
<feature type="binding site" evidence="14">
    <location>
        <begin position="131"/>
        <end position="137"/>
    </location>
    <ligand>
        <name>ATP</name>
        <dbReference type="ChEBI" id="CHEBI:30616"/>
    </ligand>
</feature>
<keyword evidence="5 14" id="KW-0436">Ligase</keyword>
<evidence type="ECO:0000313" key="19">
    <source>
        <dbReference type="Proteomes" id="UP000516421"/>
    </source>
</evidence>
<organism evidence="18 19">
    <name type="scientific">Rothia amarae</name>
    <dbReference type="NCBI Taxonomy" id="169480"/>
    <lineage>
        <taxon>Bacteria</taxon>
        <taxon>Bacillati</taxon>
        <taxon>Actinomycetota</taxon>
        <taxon>Actinomycetes</taxon>
        <taxon>Micrococcales</taxon>
        <taxon>Micrococcaceae</taxon>
        <taxon>Rothia</taxon>
    </lineage>
</organism>
<evidence type="ECO:0000256" key="4">
    <source>
        <dbReference type="ARBA" id="ARBA00022490"/>
    </source>
</evidence>
<dbReference type="HAMAP" id="MF_00046">
    <property type="entry name" value="MurC"/>
    <property type="match status" value="1"/>
</dbReference>
<feature type="domain" description="Mur ligase N-terminal catalytic" evidence="15">
    <location>
        <begin position="26"/>
        <end position="123"/>
    </location>
</feature>
<evidence type="ECO:0000256" key="14">
    <source>
        <dbReference type="HAMAP-Rule" id="MF_00046"/>
    </source>
</evidence>
<dbReference type="PANTHER" id="PTHR43445:SF3">
    <property type="entry name" value="UDP-N-ACETYLMURAMATE--L-ALANINE LIGASE"/>
    <property type="match status" value="1"/>
</dbReference>
<keyword evidence="10 14" id="KW-0573">Peptidoglycan synthesis</keyword>
<dbReference type="Pfam" id="PF01225">
    <property type="entry name" value="Mur_ligase"/>
    <property type="match status" value="1"/>
</dbReference>
<dbReference type="SUPFAM" id="SSF53244">
    <property type="entry name" value="MurD-like peptide ligases, peptide-binding domain"/>
    <property type="match status" value="1"/>
</dbReference>
<dbReference type="KEGG" id="rama:IDM48_07205"/>
<dbReference type="Gene3D" id="3.40.50.720">
    <property type="entry name" value="NAD(P)-binding Rossmann-like Domain"/>
    <property type="match status" value="1"/>
</dbReference>
<accession>A0A7H2BMX4</accession>
<dbReference type="AlphaFoldDB" id="A0A7H2BMX4"/>
<comment type="function">
    <text evidence="14">Cell wall formation.</text>
</comment>
<dbReference type="Pfam" id="PF08245">
    <property type="entry name" value="Mur_ligase_M"/>
    <property type="match status" value="1"/>
</dbReference>
<protein>
    <recommendedName>
        <fullName evidence="3 14">UDP-N-acetylmuramate--L-alanine ligase</fullName>
        <ecNumber evidence="3 14">6.3.2.8</ecNumber>
    </recommendedName>
    <alternativeName>
        <fullName evidence="14">UDP-N-acetylmuramoyl-L-alanine synthetase</fullName>
    </alternativeName>
</protein>
<keyword evidence="12 14" id="KW-0961">Cell wall biogenesis/degradation</keyword>
<dbReference type="SUPFAM" id="SSF53623">
    <property type="entry name" value="MurD-like peptide ligases, catalytic domain"/>
    <property type="match status" value="1"/>
</dbReference>
<dbReference type="GO" id="GO:0008763">
    <property type="term" value="F:UDP-N-acetylmuramate-L-alanine ligase activity"/>
    <property type="evidence" value="ECO:0007669"/>
    <property type="project" value="UniProtKB-UniRule"/>
</dbReference>
<keyword evidence="11 14" id="KW-0131">Cell cycle</keyword>
<evidence type="ECO:0000256" key="1">
    <source>
        <dbReference type="ARBA" id="ARBA00004496"/>
    </source>
</evidence>
<keyword evidence="7 14" id="KW-0547">Nucleotide-binding</keyword>
<proteinExistence type="inferred from homology"/>
<dbReference type="Pfam" id="PF02875">
    <property type="entry name" value="Mur_ligase_C"/>
    <property type="match status" value="1"/>
</dbReference>
<evidence type="ECO:0000256" key="9">
    <source>
        <dbReference type="ARBA" id="ARBA00022960"/>
    </source>
</evidence>